<evidence type="ECO:0000313" key="2">
    <source>
        <dbReference type="EMBL" id="QLJ14889.1"/>
    </source>
</evidence>
<reference evidence="1" key="3">
    <citation type="submission" date="2020-12" db="EMBL/GenBank/DDBJ databases">
        <title>Enhanced detection system for hospital associated transmission using whole genome sequencing surveillance.</title>
        <authorList>
            <person name="Harrison L.H."/>
            <person name="Van Tyne D."/>
            <person name="Marsh J.W."/>
            <person name="Griffith M.P."/>
            <person name="Snyder D.J."/>
            <person name="Cooper V.S."/>
            <person name="Mustapha M."/>
        </authorList>
    </citation>
    <scope>NUCLEOTIDE SEQUENCE</scope>
    <source>
        <strain evidence="1">PSB00042</strain>
    </source>
</reference>
<evidence type="ECO:0000313" key="3">
    <source>
        <dbReference type="Proteomes" id="UP000510934"/>
    </source>
</evidence>
<organism evidence="1 4">
    <name type="scientific">Pseudomonas putida</name>
    <name type="common">Arthrobacter siderocapsulatus</name>
    <dbReference type="NCBI Taxonomy" id="303"/>
    <lineage>
        <taxon>Bacteria</taxon>
        <taxon>Pseudomonadati</taxon>
        <taxon>Pseudomonadota</taxon>
        <taxon>Gammaproteobacteria</taxon>
        <taxon>Pseudomonadales</taxon>
        <taxon>Pseudomonadaceae</taxon>
        <taxon>Pseudomonas</taxon>
    </lineage>
</organism>
<accession>A0A179RFC9</accession>
<dbReference type="EMBL" id="CP059052">
    <property type="protein sequence ID" value="QLJ14889.1"/>
    <property type="molecule type" value="Genomic_DNA"/>
</dbReference>
<proteinExistence type="predicted"/>
<dbReference type="Proteomes" id="UP000637061">
    <property type="component" value="Unassembled WGS sequence"/>
</dbReference>
<gene>
    <name evidence="2" type="ORF">H0H12_02740</name>
    <name evidence="1" type="ORF">JEU22_20265</name>
</gene>
<reference evidence="2" key="2">
    <citation type="submission" date="2020-07" db="EMBL/GenBank/DDBJ databases">
        <authorList>
            <person name="Delegan Y."/>
            <person name="Filonov A."/>
            <person name="Puntus I."/>
            <person name="Valentovich L."/>
        </authorList>
    </citation>
    <scope>NUCLEOTIDE SEQUENCE</scope>
    <source>
        <strain evidence="2">BS3701</strain>
    </source>
</reference>
<dbReference type="Proteomes" id="UP000510934">
    <property type="component" value="Chromosome"/>
</dbReference>
<sequence>MEAEAFKAFVEEQINRAAQKIIDHGHRYDEHSHGKLSYLLSLRRVINCKATAEDMGRHDAINDVLQALGIIPKERTGFYYIN</sequence>
<reference evidence="2 3" key="1">
    <citation type="journal article" date="2009" name="Mikrobiologiia">
        <title>[Phenanthren biodegradation and interaction of Pseudomonas putida BS3701 and Burkholderia sp.BS3702 in plant rhizosphere].</title>
        <authorList>
            <person name="Ovchinnikova A.A."/>
            <person name="Vetrova A.A."/>
            <person name="Filonov A.E."/>
            <person name="Boronin A.M."/>
        </authorList>
    </citation>
    <scope>NUCLEOTIDE SEQUENCE [LARGE SCALE GENOMIC DNA]</scope>
    <source>
        <strain evidence="2 3">BS3701</strain>
    </source>
</reference>
<name>A0A179RFC9_PSEPU</name>
<protein>
    <submittedName>
        <fullName evidence="1">Uncharacterized protein</fullName>
    </submittedName>
</protein>
<evidence type="ECO:0000313" key="4">
    <source>
        <dbReference type="Proteomes" id="UP000637061"/>
    </source>
</evidence>
<dbReference type="EMBL" id="JAEHTE010000029">
    <property type="protein sequence ID" value="MBI6886240.1"/>
    <property type="molecule type" value="Genomic_DNA"/>
</dbReference>
<evidence type="ECO:0000313" key="1">
    <source>
        <dbReference type="EMBL" id="MBI6886240.1"/>
    </source>
</evidence>
<dbReference type="RefSeq" id="WP_064492504.1">
    <property type="nucleotide sequence ID" value="NZ_CP059052.1"/>
</dbReference>
<dbReference type="AlphaFoldDB" id="A0A179RFC9"/>